<feature type="non-terminal residue" evidence="2">
    <location>
        <position position="1"/>
    </location>
</feature>
<reference evidence="2" key="1">
    <citation type="journal article" date="2021" name="Cell">
        <title>Tracing the genetic footprints of vertebrate landing in non-teleost ray-finned fishes.</title>
        <authorList>
            <person name="Bi X."/>
            <person name="Wang K."/>
            <person name="Yang L."/>
            <person name="Pan H."/>
            <person name="Jiang H."/>
            <person name="Wei Q."/>
            <person name="Fang M."/>
            <person name="Yu H."/>
            <person name="Zhu C."/>
            <person name="Cai Y."/>
            <person name="He Y."/>
            <person name="Gan X."/>
            <person name="Zeng H."/>
            <person name="Yu D."/>
            <person name="Zhu Y."/>
            <person name="Jiang H."/>
            <person name="Qiu Q."/>
            <person name="Yang H."/>
            <person name="Zhang Y.E."/>
            <person name="Wang W."/>
            <person name="Zhu M."/>
            <person name="He S."/>
            <person name="Zhang G."/>
        </authorList>
    </citation>
    <scope>NUCLEOTIDE SEQUENCE</scope>
    <source>
        <strain evidence="2">Pddl_001</strain>
    </source>
</reference>
<protein>
    <submittedName>
        <fullName evidence="2">M4K2 kinase</fullName>
    </submittedName>
</protein>
<proteinExistence type="predicted"/>
<feature type="compositionally biased region" description="Polar residues" evidence="1">
    <location>
        <begin position="53"/>
        <end position="92"/>
    </location>
</feature>
<feature type="non-terminal residue" evidence="2">
    <location>
        <position position="153"/>
    </location>
</feature>
<keyword evidence="2" id="KW-0808">Transferase</keyword>
<keyword evidence="3" id="KW-1185">Reference proteome</keyword>
<name>A0ABS2XD35_POLSP</name>
<dbReference type="EMBL" id="JAAWVQ010014689">
    <property type="protein sequence ID" value="MBN3271882.1"/>
    <property type="molecule type" value="Genomic_DNA"/>
</dbReference>
<organism evidence="2 3">
    <name type="scientific">Polyodon spathula</name>
    <name type="common">North American paddlefish</name>
    <name type="synonym">Squalus spathula</name>
    <dbReference type="NCBI Taxonomy" id="7913"/>
    <lineage>
        <taxon>Eukaryota</taxon>
        <taxon>Metazoa</taxon>
        <taxon>Chordata</taxon>
        <taxon>Craniata</taxon>
        <taxon>Vertebrata</taxon>
        <taxon>Euteleostomi</taxon>
        <taxon>Actinopterygii</taxon>
        <taxon>Chondrostei</taxon>
        <taxon>Acipenseriformes</taxon>
        <taxon>Polyodontidae</taxon>
        <taxon>Polyodon</taxon>
    </lineage>
</organism>
<evidence type="ECO:0000256" key="1">
    <source>
        <dbReference type="SAM" id="MobiDB-lite"/>
    </source>
</evidence>
<feature type="region of interest" description="Disordered" evidence="1">
    <location>
        <begin position="1"/>
        <end position="25"/>
    </location>
</feature>
<dbReference type="Proteomes" id="UP001166093">
    <property type="component" value="Unassembled WGS sequence"/>
</dbReference>
<feature type="compositionally biased region" description="Polar residues" evidence="1">
    <location>
        <begin position="99"/>
        <end position="115"/>
    </location>
</feature>
<gene>
    <name evidence="2" type="primary">Map4k2</name>
    <name evidence="2" type="ORF">GTO93_0003748</name>
</gene>
<sequence length="153" mass="16394">MRKETDPYPELELYDGWSIDGDEKNSPSLLECVEEALMESLTSLTIKRAPSTEAGSSTFKRSATVNPSPVSTQPSLQDIASSDQLSRANANCQDVGELNMNSMPDSAGQQGSEQSADAPLSPEWATLRRKTDNSGAGCHGLPPTPKVHVSEQT</sequence>
<evidence type="ECO:0000313" key="3">
    <source>
        <dbReference type="Proteomes" id="UP001166093"/>
    </source>
</evidence>
<accession>A0ABS2XD35</accession>
<evidence type="ECO:0000313" key="2">
    <source>
        <dbReference type="EMBL" id="MBN3271882.1"/>
    </source>
</evidence>
<comment type="caution">
    <text evidence="2">The sequence shown here is derived from an EMBL/GenBank/DDBJ whole genome shotgun (WGS) entry which is preliminary data.</text>
</comment>
<feature type="region of interest" description="Disordered" evidence="1">
    <location>
        <begin position="46"/>
        <end position="153"/>
    </location>
</feature>
<dbReference type="GO" id="GO:0016301">
    <property type="term" value="F:kinase activity"/>
    <property type="evidence" value="ECO:0007669"/>
    <property type="project" value="UniProtKB-KW"/>
</dbReference>
<keyword evidence="2" id="KW-0418">Kinase</keyword>